<dbReference type="PANTHER" id="PTHR30354:SF22">
    <property type="entry name" value="HIGH-AFFINITY GLUCONATE TRANSPORTER"/>
    <property type="match status" value="1"/>
</dbReference>
<feature type="transmembrane region" description="Helical" evidence="8">
    <location>
        <begin position="25"/>
        <end position="43"/>
    </location>
</feature>
<keyword evidence="4 8" id="KW-0812">Transmembrane</keyword>
<reference evidence="9" key="1">
    <citation type="submission" date="2022-08" db="EMBL/GenBank/DDBJ databases">
        <title>Whole genome sequencing of non-tuberculosis mycobacteria type-strains.</title>
        <authorList>
            <person name="Igarashi Y."/>
            <person name="Osugi A."/>
            <person name="Mitarai S."/>
        </authorList>
    </citation>
    <scope>NUCLEOTIDE SEQUENCE</scope>
    <source>
        <strain evidence="9">JCM 16372</strain>
    </source>
</reference>
<feature type="transmembrane region" description="Helical" evidence="8">
    <location>
        <begin position="159"/>
        <end position="177"/>
    </location>
</feature>
<dbReference type="InterPro" id="IPR003474">
    <property type="entry name" value="Glcn_transporter"/>
</dbReference>
<evidence type="ECO:0000313" key="9">
    <source>
        <dbReference type="EMBL" id="ULP34738.1"/>
    </source>
</evidence>
<feature type="transmembrane region" description="Helical" evidence="8">
    <location>
        <begin position="119"/>
        <end position="152"/>
    </location>
</feature>
<feature type="transmembrane region" description="Helical" evidence="8">
    <location>
        <begin position="77"/>
        <end position="99"/>
    </location>
</feature>
<evidence type="ECO:0000256" key="6">
    <source>
        <dbReference type="ARBA" id="ARBA00023136"/>
    </source>
</evidence>
<feature type="transmembrane region" description="Helical" evidence="8">
    <location>
        <begin position="189"/>
        <end position="212"/>
    </location>
</feature>
<gene>
    <name evidence="9" type="ORF">MJO55_15490</name>
</gene>
<name>A0ABY3UCE9_9MYCO</name>
<evidence type="ECO:0000256" key="1">
    <source>
        <dbReference type="ARBA" id="ARBA00004651"/>
    </source>
</evidence>
<evidence type="ECO:0000256" key="4">
    <source>
        <dbReference type="ARBA" id="ARBA00022692"/>
    </source>
</evidence>
<evidence type="ECO:0000256" key="5">
    <source>
        <dbReference type="ARBA" id="ARBA00022989"/>
    </source>
</evidence>
<feature type="transmembrane region" description="Helical" evidence="8">
    <location>
        <begin position="342"/>
        <end position="360"/>
    </location>
</feature>
<feature type="transmembrane region" description="Helical" evidence="8">
    <location>
        <begin position="309"/>
        <end position="330"/>
    </location>
</feature>
<feature type="transmembrane region" description="Helical" evidence="8">
    <location>
        <begin position="411"/>
        <end position="439"/>
    </location>
</feature>
<keyword evidence="3" id="KW-1003">Cell membrane</keyword>
<dbReference type="EMBL" id="CP092427">
    <property type="protein sequence ID" value="ULP34738.1"/>
    <property type="molecule type" value="Genomic_DNA"/>
</dbReference>
<feature type="transmembrane region" description="Helical" evidence="8">
    <location>
        <begin position="380"/>
        <end position="399"/>
    </location>
</feature>
<dbReference type="Pfam" id="PF02447">
    <property type="entry name" value="GntP_permease"/>
    <property type="match status" value="1"/>
</dbReference>
<keyword evidence="2" id="KW-0813">Transport</keyword>
<dbReference type="RefSeq" id="WP_043409849.1">
    <property type="nucleotide sequence ID" value="NZ_CP092427.2"/>
</dbReference>
<comment type="similarity">
    <text evidence="7">Belongs to the GntP permease family.</text>
</comment>
<dbReference type="Proteomes" id="UP001055159">
    <property type="component" value="Chromosome"/>
</dbReference>
<feature type="transmembrane region" description="Helical" evidence="8">
    <location>
        <begin position="269"/>
        <end position="289"/>
    </location>
</feature>
<feature type="transmembrane region" description="Helical" evidence="8">
    <location>
        <begin position="465"/>
        <end position="486"/>
    </location>
</feature>
<evidence type="ECO:0000313" key="10">
    <source>
        <dbReference type="Proteomes" id="UP001055159"/>
    </source>
</evidence>
<organism evidence="9 10">
    <name type="scientific">Mycolicibacterium rufum</name>
    <dbReference type="NCBI Taxonomy" id="318424"/>
    <lineage>
        <taxon>Bacteria</taxon>
        <taxon>Bacillati</taxon>
        <taxon>Actinomycetota</taxon>
        <taxon>Actinomycetes</taxon>
        <taxon>Mycobacteriales</taxon>
        <taxon>Mycobacteriaceae</taxon>
        <taxon>Mycolicibacterium</taxon>
    </lineage>
</organism>
<dbReference type="PIRSF" id="PIRSF002746">
    <property type="entry name" value="Gluconate_transporter"/>
    <property type="match status" value="1"/>
</dbReference>
<dbReference type="PANTHER" id="PTHR30354">
    <property type="entry name" value="GNT FAMILY GLUCONATE TRANSPORTER"/>
    <property type="match status" value="1"/>
</dbReference>
<keyword evidence="5 8" id="KW-1133">Transmembrane helix</keyword>
<evidence type="ECO:0000256" key="3">
    <source>
        <dbReference type="ARBA" id="ARBA00022475"/>
    </source>
</evidence>
<dbReference type="NCBIfam" id="TIGR00791">
    <property type="entry name" value="gntP"/>
    <property type="match status" value="1"/>
</dbReference>
<keyword evidence="6 8" id="KW-0472">Membrane</keyword>
<evidence type="ECO:0000256" key="7">
    <source>
        <dbReference type="ARBA" id="ARBA00049663"/>
    </source>
</evidence>
<keyword evidence="10" id="KW-1185">Reference proteome</keyword>
<sequence>MSPTALTWLAADTELPEPVASGWQLVIAALAGIAVIVVLITVFKLHPFLSLIFGALTVGIVAGMNIGDVLESFSDGFGTTAAGVGILIALGAMFAKLLADSGGADEIVDTIVGRSSPRTLPWAMALVGSIIGLPMFFEIGVVLLMPVIYLVAKRSGQSLITIGIPALAGLSAMHGLVPPHPGPLTAIDLLGADLGITLALGVAVAIPTVIVAGPLFGKLAGRWVVIDIPDRFNADDLGSGTTGGGAGTGGPGGGAVGVQTVAQRTRPSFGITIFSVLLPVGLMMGKALVDIFIDDENNLVRQTFDILGRPLMALLIAVIVGIFTLGRGAAMTRDQIVKCIESALPPVAGIILIVAAGGGFKQLLVDTGIGTLLADWAKGANVSVILLAWVIAVLIRLATGSATVATITASSLMLGLVDGLSTGQVSLVVLAVGAGSLFFSHVNDAGFWLIKEFFGMSVGQTIKSWSIMETVLSVTGLVLVLLLGIFI</sequence>
<protein>
    <submittedName>
        <fullName evidence="9">GntP family permease</fullName>
    </submittedName>
</protein>
<evidence type="ECO:0000256" key="2">
    <source>
        <dbReference type="ARBA" id="ARBA00022448"/>
    </source>
</evidence>
<feature type="transmembrane region" description="Helical" evidence="8">
    <location>
        <begin position="49"/>
        <end position="70"/>
    </location>
</feature>
<proteinExistence type="inferred from homology"/>
<evidence type="ECO:0000256" key="8">
    <source>
        <dbReference type="SAM" id="Phobius"/>
    </source>
</evidence>
<comment type="subcellular location">
    <subcellularLocation>
        <location evidence="1">Cell membrane</location>
        <topology evidence="1">Multi-pass membrane protein</topology>
    </subcellularLocation>
</comment>
<accession>A0ABY3UCE9</accession>